<dbReference type="Gene3D" id="3.40.50.150">
    <property type="entry name" value="Vaccinia Virus protein VP39"/>
    <property type="match status" value="1"/>
</dbReference>
<reference evidence="4" key="1">
    <citation type="submission" date="2023-04" db="EMBL/GenBank/DDBJ databases">
        <title>Black Yeasts Isolated from many extreme environments.</title>
        <authorList>
            <person name="Coleine C."/>
            <person name="Stajich J.E."/>
            <person name="Selbmann L."/>
        </authorList>
    </citation>
    <scope>NUCLEOTIDE SEQUENCE</scope>
    <source>
        <strain evidence="4">CCFEE 5312</strain>
    </source>
</reference>
<evidence type="ECO:0000256" key="2">
    <source>
        <dbReference type="ARBA" id="ARBA00022679"/>
    </source>
</evidence>
<gene>
    <name evidence="4" type="ORF">LTR09_006877</name>
</gene>
<keyword evidence="1" id="KW-0489">Methyltransferase</keyword>
<dbReference type="PANTHER" id="PTHR43861">
    <property type="entry name" value="TRANS-ACONITATE 2-METHYLTRANSFERASE-RELATED"/>
    <property type="match status" value="1"/>
</dbReference>
<name>A0AAJ0DL11_9PEZI</name>
<dbReference type="PANTHER" id="PTHR43861:SF1">
    <property type="entry name" value="TRANS-ACONITATE 2-METHYLTRANSFERASE"/>
    <property type="match status" value="1"/>
</dbReference>
<keyword evidence="5" id="KW-1185">Reference proteome</keyword>
<dbReference type="InterPro" id="IPR041698">
    <property type="entry name" value="Methyltransf_25"/>
</dbReference>
<dbReference type="Pfam" id="PF13649">
    <property type="entry name" value="Methyltransf_25"/>
    <property type="match status" value="1"/>
</dbReference>
<dbReference type="InterPro" id="IPR029063">
    <property type="entry name" value="SAM-dependent_MTases_sf"/>
</dbReference>
<dbReference type="GO" id="GO:0032259">
    <property type="term" value="P:methylation"/>
    <property type="evidence" value="ECO:0007669"/>
    <property type="project" value="UniProtKB-KW"/>
</dbReference>
<evidence type="ECO:0000313" key="5">
    <source>
        <dbReference type="Proteomes" id="UP001271007"/>
    </source>
</evidence>
<feature type="domain" description="Methyltransferase" evidence="3">
    <location>
        <begin position="39"/>
        <end position="134"/>
    </location>
</feature>
<evidence type="ECO:0000259" key="3">
    <source>
        <dbReference type="Pfam" id="PF13649"/>
    </source>
</evidence>
<dbReference type="AlphaFoldDB" id="A0AAJ0DL11"/>
<evidence type="ECO:0000313" key="4">
    <source>
        <dbReference type="EMBL" id="KAK3051923.1"/>
    </source>
</evidence>
<keyword evidence="2" id="KW-0808">Transferase</keyword>
<accession>A0AAJ0DL11</accession>
<dbReference type="SUPFAM" id="SSF53335">
    <property type="entry name" value="S-adenosyl-L-methionine-dependent methyltransferases"/>
    <property type="match status" value="1"/>
</dbReference>
<evidence type="ECO:0000256" key="1">
    <source>
        <dbReference type="ARBA" id="ARBA00022603"/>
    </source>
</evidence>
<dbReference type="GO" id="GO:0008168">
    <property type="term" value="F:methyltransferase activity"/>
    <property type="evidence" value="ECO:0007669"/>
    <property type="project" value="UniProtKB-KW"/>
</dbReference>
<dbReference type="Proteomes" id="UP001271007">
    <property type="component" value="Unassembled WGS sequence"/>
</dbReference>
<organism evidence="4 5">
    <name type="scientific">Extremus antarcticus</name>
    <dbReference type="NCBI Taxonomy" id="702011"/>
    <lineage>
        <taxon>Eukaryota</taxon>
        <taxon>Fungi</taxon>
        <taxon>Dikarya</taxon>
        <taxon>Ascomycota</taxon>
        <taxon>Pezizomycotina</taxon>
        <taxon>Dothideomycetes</taxon>
        <taxon>Dothideomycetidae</taxon>
        <taxon>Mycosphaerellales</taxon>
        <taxon>Extremaceae</taxon>
        <taxon>Extremus</taxon>
    </lineage>
</organism>
<protein>
    <recommendedName>
        <fullName evidence="3">Methyltransferase domain-containing protein</fullName>
    </recommendedName>
</protein>
<dbReference type="EMBL" id="JAWDJX010000023">
    <property type="protein sequence ID" value="KAK3051923.1"/>
    <property type="molecule type" value="Genomic_DNA"/>
</dbReference>
<dbReference type="CDD" id="cd02440">
    <property type="entry name" value="AdoMet_MTases"/>
    <property type="match status" value="1"/>
</dbReference>
<comment type="caution">
    <text evidence="4">The sequence shown here is derived from an EMBL/GenBank/DDBJ whole genome shotgun (WGS) entry which is preliminary data.</text>
</comment>
<sequence>MSTQYNTIQGLYDELRKTTIAIIERVNVRSISNVEGAAVLDLACGSGFYSYSFLRWGASKVVGVHISHAMLEEARRNSDEANINFIEADCSEATAYSGGPFDIVFAAWLLNYASSKSEMVDMYRNVLLNLKPGGKFIAVTPPPAQDPASLVELECRLRPLPTASGGLYTTVTGQVDDGVAIHLHKDTAVGDLDFDCFHLRKDVWEAAAKEAGFGGEIEWDVTDIPSDFMEDPGRYGENASGDASAEELATYKEVPHYGLLRITK</sequence>
<proteinExistence type="predicted"/>